<reference evidence="2 3" key="1">
    <citation type="journal article" date="2021" name="Sci. Rep.">
        <title>The genome of the diatom Chaetoceros tenuissimus carries an ancient integrated fragment of an extant virus.</title>
        <authorList>
            <person name="Hongo Y."/>
            <person name="Kimura K."/>
            <person name="Takaki Y."/>
            <person name="Yoshida Y."/>
            <person name="Baba S."/>
            <person name="Kobayashi G."/>
            <person name="Nagasaki K."/>
            <person name="Hano T."/>
            <person name="Tomaru Y."/>
        </authorList>
    </citation>
    <scope>NUCLEOTIDE SEQUENCE [LARGE SCALE GENOMIC DNA]</scope>
    <source>
        <strain evidence="2 3">NIES-3715</strain>
    </source>
</reference>
<feature type="region of interest" description="Disordered" evidence="1">
    <location>
        <begin position="26"/>
        <end position="46"/>
    </location>
</feature>
<evidence type="ECO:0000313" key="3">
    <source>
        <dbReference type="Proteomes" id="UP001054902"/>
    </source>
</evidence>
<feature type="compositionally biased region" description="Basic and acidic residues" evidence="1">
    <location>
        <begin position="26"/>
        <end position="39"/>
    </location>
</feature>
<organism evidence="2 3">
    <name type="scientific">Chaetoceros tenuissimus</name>
    <dbReference type="NCBI Taxonomy" id="426638"/>
    <lineage>
        <taxon>Eukaryota</taxon>
        <taxon>Sar</taxon>
        <taxon>Stramenopiles</taxon>
        <taxon>Ochrophyta</taxon>
        <taxon>Bacillariophyta</taxon>
        <taxon>Coscinodiscophyceae</taxon>
        <taxon>Chaetocerotophycidae</taxon>
        <taxon>Chaetocerotales</taxon>
        <taxon>Chaetocerotaceae</taxon>
        <taxon>Chaetoceros</taxon>
    </lineage>
</organism>
<gene>
    <name evidence="2" type="ORF">CTEN210_10489</name>
</gene>
<comment type="caution">
    <text evidence="2">The sequence shown here is derived from an EMBL/GenBank/DDBJ whole genome shotgun (WGS) entry which is preliminary data.</text>
</comment>
<dbReference type="Proteomes" id="UP001054902">
    <property type="component" value="Unassembled WGS sequence"/>
</dbReference>
<dbReference type="AlphaFoldDB" id="A0AAD3CXT2"/>
<protein>
    <submittedName>
        <fullName evidence="2">Uncharacterized protein</fullName>
    </submittedName>
</protein>
<accession>A0AAD3CXT2</accession>
<name>A0AAD3CXT2_9STRA</name>
<sequence length="621" mass="71840">MQTELERIKKRLDALLLEKEDDFAKMETNHSKREEELKHQPKRKGRQKFKLLTPIPPQKELDSIMNFNEISEQLRKLNSLVRTFQKTDMTYLLEITYYMYCVEVLLGKILNHYLFKSRSRSSLDWLSFPKIPYVPNCIVPQNQFRTTLQIENMTDATENELTNDNVFPEMNVADQHQTHDIETNKQAECSLQAKFYNIVIKSSLPMELLLEIASICYKTASFMVHIDCFSTAAPERLNAIARVYYHLTYHEETADGGLEQDALITLIDQFQGDENICIHHMLILVIEQLDNMSEPEGWETVPKYIFMANPSERFLELYPCPDKLQFNGTNYCGIPLDSIRNITAGDVNSFMKFTKELQTQHIDFFEVKENKFTLKRSDGIRDPNNQICAIHYNINKFGSVFVKGKTKEEICKQMNIFARINEDKLGEQLRQCGTILTEKRGKKSFKINLDGYNDTDNCVFQALVYAISCLDERKVSQLKQPSGAIAFTKPSKGLSEDSVWSLCQGIGMTVEYVMMENSVSDEDRLKALLERSFEVDDKMLLVSLGTCARTHSHCICVDLTRSIGRIWNDRVMEFSRVNLNKCCKPGSKVKGIPYIICIKPGMKQNHKRNGFKRKREARKLK</sequence>
<keyword evidence="3" id="KW-1185">Reference proteome</keyword>
<evidence type="ECO:0000313" key="2">
    <source>
        <dbReference type="EMBL" id="GFH54013.1"/>
    </source>
</evidence>
<proteinExistence type="predicted"/>
<dbReference type="EMBL" id="BLLK01000047">
    <property type="protein sequence ID" value="GFH54013.1"/>
    <property type="molecule type" value="Genomic_DNA"/>
</dbReference>
<evidence type="ECO:0000256" key="1">
    <source>
        <dbReference type="SAM" id="MobiDB-lite"/>
    </source>
</evidence>